<sequence length="71" mass="7411">MGMNGVGPKVTSCNEHNPSSIDLCAEMIPSTNLLAGNSFGKEGFVPLSASFCLHYSHVALSGNEKAVSLSR</sequence>
<evidence type="ECO:0000313" key="1">
    <source>
        <dbReference type="EMBL" id="KAK7477147.1"/>
    </source>
</evidence>
<protein>
    <submittedName>
        <fullName evidence="1">Uncharacterized protein</fullName>
    </submittedName>
</protein>
<name>A0ABD0JQJ8_9CAEN</name>
<proteinExistence type="predicted"/>
<comment type="caution">
    <text evidence="1">The sequence shown here is derived from an EMBL/GenBank/DDBJ whole genome shotgun (WGS) entry which is preliminary data.</text>
</comment>
<feature type="non-terminal residue" evidence="1">
    <location>
        <position position="71"/>
    </location>
</feature>
<evidence type="ECO:0000313" key="2">
    <source>
        <dbReference type="Proteomes" id="UP001519460"/>
    </source>
</evidence>
<dbReference type="AlphaFoldDB" id="A0ABD0JQJ8"/>
<accession>A0ABD0JQJ8</accession>
<dbReference type="Proteomes" id="UP001519460">
    <property type="component" value="Unassembled WGS sequence"/>
</dbReference>
<reference evidence="1 2" key="1">
    <citation type="journal article" date="2023" name="Sci. Data">
        <title>Genome assembly of the Korean intertidal mud-creeper Batillaria attramentaria.</title>
        <authorList>
            <person name="Patra A.K."/>
            <person name="Ho P.T."/>
            <person name="Jun S."/>
            <person name="Lee S.J."/>
            <person name="Kim Y."/>
            <person name="Won Y.J."/>
        </authorList>
    </citation>
    <scope>NUCLEOTIDE SEQUENCE [LARGE SCALE GENOMIC DNA]</scope>
    <source>
        <strain evidence="1">Wonlab-2016</strain>
    </source>
</reference>
<gene>
    <name evidence="1" type="ORF">BaRGS_00031633</name>
</gene>
<keyword evidence="2" id="KW-1185">Reference proteome</keyword>
<organism evidence="1 2">
    <name type="scientific">Batillaria attramentaria</name>
    <dbReference type="NCBI Taxonomy" id="370345"/>
    <lineage>
        <taxon>Eukaryota</taxon>
        <taxon>Metazoa</taxon>
        <taxon>Spiralia</taxon>
        <taxon>Lophotrochozoa</taxon>
        <taxon>Mollusca</taxon>
        <taxon>Gastropoda</taxon>
        <taxon>Caenogastropoda</taxon>
        <taxon>Sorbeoconcha</taxon>
        <taxon>Cerithioidea</taxon>
        <taxon>Batillariidae</taxon>
        <taxon>Batillaria</taxon>
    </lineage>
</organism>
<dbReference type="EMBL" id="JACVVK020000357">
    <property type="protein sequence ID" value="KAK7477147.1"/>
    <property type="molecule type" value="Genomic_DNA"/>
</dbReference>